<dbReference type="InterPro" id="IPR036259">
    <property type="entry name" value="MFS_trans_sf"/>
</dbReference>
<dbReference type="PROSITE" id="PS00216">
    <property type="entry name" value="SUGAR_TRANSPORT_1"/>
    <property type="match status" value="1"/>
</dbReference>
<feature type="transmembrane region" description="Helical" evidence="6">
    <location>
        <begin position="237"/>
        <end position="255"/>
    </location>
</feature>
<feature type="transmembrane region" description="Helical" evidence="6">
    <location>
        <begin position="341"/>
        <end position="361"/>
    </location>
</feature>
<evidence type="ECO:0000256" key="5">
    <source>
        <dbReference type="ARBA" id="ARBA00023136"/>
    </source>
</evidence>
<reference evidence="8 9" key="1">
    <citation type="submission" date="2020-11" db="EMBL/GenBank/DDBJ databases">
        <title>Amino acid is mineralized and recycled by bacteria in oceanic microbiome.</title>
        <authorList>
            <person name="Zheng L.Y."/>
        </authorList>
    </citation>
    <scope>NUCLEOTIDE SEQUENCE [LARGE SCALE GENOMIC DNA]</scope>
    <source>
        <strain evidence="8 9">A32-1</strain>
    </source>
</reference>
<feature type="transmembrane region" description="Helical" evidence="6">
    <location>
        <begin position="147"/>
        <end position="170"/>
    </location>
</feature>
<feature type="transmembrane region" description="Helical" evidence="6">
    <location>
        <begin position="176"/>
        <end position="197"/>
    </location>
</feature>
<feature type="transmembrane region" description="Helical" evidence="6">
    <location>
        <begin position="209"/>
        <end position="231"/>
    </location>
</feature>
<dbReference type="PANTHER" id="PTHR42718">
    <property type="entry name" value="MAJOR FACILITATOR SUPERFAMILY MULTIDRUG TRANSPORTER MFSC"/>
    <property type="match status" value="1"/>
</dbReference>
<dbReference type="GO" id="GO:0022857">
    <property type="term" value="F:transmembrane transporter activity"/>
    <property type="evidence" value="ECO:0007669"/>
    <property type="project" value="InterPro"/>
</dbReference>
<gene>
    <name evidence="8" type="ORF">IT882_04475</name>
</gene>
<dbReference type="InterPro" id="IPR020846">
    <property type="entry name" value="MFS_dom"/>
</dbReference>
<dbReference type="InterPro" id="IPR005829">
    <property type="entry name" value="Sugar_transporter_CS"/>
</dbReference>
<feature type="transmembrane region" description="Helical" evidence="6">
    <location>
        <begin position="411"/>
        <end position="428"/>
    </location>
</feature>
<evidence type="ECO:0000256" key="4">
    <source>
        <dbReference type="ARBA" id="ARBA00022989"/>
    </source>
</evidence>
<feature type="transmembrane region" description="Helical" evidence="6">
    <location>
        <begin position="114"/>
        <end position="135"/>
    </location>
</feature>
<feature type="transmembrane region" description="Helical" evidence="6">
    <location>
        <begin position="311"/>
        <end position="329"/>
    </location>
</feature>
<comment type="subcellular location">
    <subcellularLocation>
        <location evidence="1">Cell membrane</location>
        <topology evidence="1">Multi-pass membrane protein</topology>
    </subcellularLocation>
</comment>
<feature type="transmembrane region" description="Helical" evidence="6">
    <location>
        <begin position="275"/>
        <end position="299"/>
    </location>
</feature>
<dbReference type="GO" id="GO:0005886">
    <property type="term" value="C:plasma membrane"/>
    <property type="evidence" value="ECO:0007669"/>
    <property type="project" value="UniProtKB-SubCell"/>
</dbReference>
<keyword evidence="9" id="KW-1185">Reference proteome</keyword>
<dbReference type="RefSeq" id="WP_195693346.1">
    <property type="nucleotide sequence ID" value="NZ_CP064760.1"/>
</dbReference>
<keyword evidence="3 6" id="KW-0812">Transmembrane</keyword>
<dbReference type="Gene3D" id="1.20.1250.20">
    <property type="entry name" value="MFS general substrate transporter like domains"/>
    <property type="match status" value="1"/>
</dbReference>
<dbReference type="PANTHER" id="PTHR42718:SF9">
    <property type="entry name" value="MAJOR FACILITATOR SUPERFAMILY MULTIDRUG TRANSPORTER MFSC"/>
    <property type="match status" value="1"/>
</dbReference>
<feature type="transmembrane region" description="Helical" evidence="6">
    <location>
        <begin position="481"/>
        <end position="505"/>
    </location>
</feature>
<proteinExistence type="predicted"/>
<evidence type="ECO:0000256" key="2">
    <source>
        <dbReference type="ARBA" id="ARBA00022448"/>
    </source>
</evidence>
<dbReference type="AlphaFoldDB" id="A0A7S8MXZ8"/>
<dbReference type="KEGG" id="msf:IT882_04475"/>
<evidence type="ECO:0000313" key="8">
    <source>
        <dbReference type="EMBL" id="QPE05329.1"/>
    </source>
</evidence>
<name>A0A7S8MXZ8_9MICO</name>
<evidence type="ECO:0000313" key="9">
    <source>
        <dbReference type="Proteomes" id="UP000594480"/>
    </source>
</evidence>
<sequence>MTGSAAASGAAPGAAARKATALAVPLLGIMGGIQTADPTIASTALVESARALQMDAGLQAIAASISTLMLAATVITTGLLADRIGRRLLLVLALALSALGDLIVAVAVDPALFLTGRALAGVGLGAVYGASFAYIRAVVPQGKIAAAMGSFAACNAVSMIVVSFIGGSLASVDWRLAFIVVPVVTLISIPAVLAVLPRQPRSARGPADVAGQVVLGLGIVGVLYGISHAGAGMTSPLTWAPLLAGLVLLVLFVIVEKRGAHPFFPIELFRNPGFLAAVGMGIAFNFAQAVGILQLANIWQYVYGFSTVEVSLGQLPVTVISVAASIYIGRRLSAGLSPATAIVISGGASVLGFLAFALILISHEFWFFLPGMLLIGFGMSGLVPYGALVLRLAPPAQFGAVTSSRTTIGQFGYAVGLSGSMILVDAITREGVIHRLKDAGVTPARYGEALDAIYAYAQNGTVPSGDNGTALLQGAAASYEVAFVTTMVVTAAIVGVLSLLTVFALRRFERTLPASKPTSPSPAS</sequence>
<evidence type="ECO:0000256" key="6">
    <source>
        <dbReference type="SAM" id="Phobius"/>
    </source>
</evidence>
<keyword evidence="2" id="KW-0813">Transport</keyword>
<dbReference type="PROSITE" id="PS50850">
    <property type="entry name" value="MFS"/>
    <property type="match status" value="1"/>
</dbReference>
<feature type="domain" description="Major facilitator superfamily (MFS) profile" evidence="7">
    <location>
        <begin position="20"/>
        <end position="509"/>
    </location>
</feature>
<keyword evidence="5 6" id="KW-0472">Membrane</keyword>
<dbReference type="InterPro" id="IPR011701">
    <property type="entry name" value="MFS"/>
</dbReference>
<feature type="transmembrane region" description="Helical" evidence="6">
    <location>
        <begin position="60"/>
        <end position="81"/>
    </location>
</feature>
<dbReference type="SUPFAM" id="SSF103473">
    <property type="entry name" value="MFS general substrate transporter"/>
    <property type="match status" value="1"/>
</dbReference>
<dbReference type="Pfam" id="PF07690">
    <property type="entry name" value="MFS_1"/>
    <property type="match status" value="1"/>
</dbReference>
<evidence type="ECO:0000256" key="3">
    <source>
        <dbReference type="ARBA" id="ARBA00022692"/>
    </source>
</evidence>
<dbReference type="Proteomes" id="UP000594480">
    <property type="component" value="Chromosome"/>
</dbReference>
<evidence type="ECO:0000256" key="1">
    <source>
        <dbReference type="ARBA" id="ARBA00004651"/>
    </source>
</evidence>
<feature type="transmembrane region" description="Helical" evidence="6">
    <location>
        <begin position="367"/>
        <end position="390"/>
    </location>
</feature>
<dbReference type="EMBL" id="CP064760">
    <property type="protein sequence ID" value="QPE05329.1"/>
    <property type="molecule type" value="Genomic_DNA"/>
</dbReference>
<feature type="transmembrane region" description="Helical" evidence="6">
    <location>
        <begin position="88"/>
        <end position="108"/>
    </location>
</feature>
<evidence type="ECO:0000259" key="7">
    <source>
        <dbReference type="PROSITE" id="PS50850"/>
    </source>
</evidence>
<accession>A0A7S8MXZ8</accession>
<protein>
    <submittedName>
        <fullName evidence="8">MFS transporter</fullName>
    </submittedName>
</protein>
<keyword evidence="4 6" id="KW-1133">Transmembrane helix</keyword>
<organism evidence="8 9">
    <name type="scientific">Microbacterium schleiferi</name>
    <dbReference type="NCBI Taxonomy" id="69362"/>
    <lineage>
        <taxon>Bacteria</taxon>
        <taxon>Bacillati</taxon>
        <taxon>Actinomycetota</taxon>
        <taxon>Actinomycetes</taxon>
        <taxon>Micrococcales</taxon>
        <taxon>Microbacteriaceae</taxon>
        <taxon>Microbacterium</taxon>
    </lineage>
</organism>